<feature type="domain" description="Gfo/Idh/MocA-like oxidoreductase N-terminal" evidence="3">
    <location>
        <begin position="6"/>
        <end position="124"/>
    </location>
</feature>
<dbReference type="GO" id="GO:0000166">
    <property type="term" value="F:nucleotide binding"/>
    <property type="evidence" value="ECO:0007669"/>
    <property type="project" value="InterPro"/>
</dbReference>
<protein>
    <submittedName>
        <fullName evidence="5">Oxidoreductase</fullName>
    </submittedName>
</protein>
<evidence type="ECO:0000313" key="6">
    <source>
        <dbReference type="Proteomes" id="UP000002432"/>
    </source>
</evidence>
<evidence type="ECO:0000259" key="3">
    <source>
        <dbReference type="Pfam" id="PF01408"/>
    </source>
</evidence>
<dbReference type="PANTHER" id="PTHR22604">
    <property type="entry name" value="OXIDOREDUCTASES"/>
    <property type="match status" value="1"/>
</dbReference>
<dbReference type="EnsemblBacteria" id="ABF42653">
    <property type="protein sequence ID" value="ABF42653"/>
    <property type="gene ID" value="Acid345_3652"/>
</dbReference>
<dbReference type="Gene3D" id="3.40.50.720">
    <property type="entry name" value="NAD(P)-binding Rossmann-like Domain"/>
    <property type="match status" value="1"/>
</dbReference>
<dbReference type="STRING" id="204669.Acid345_3652"/>
<evidence type="ECO:0000256" key="1">
    <source>
        <dbReference type="ARBA" id="ARBA00010928"/>
    </source>
</evidence>
<dbReference type="PANTHER" id="PTHR22604:SF105">
    <property type="entry name" value="TRANS-1,2-DIHYDROBENZENE-1,2-DIOL DEHYDROGENASE"/>
    <property type="match status" value="1"/>
</dbReference>
<dbReference type="GO" id="GO:0016491">
    <property type="term" value="F:oxidoreductase activity"/>
    <property type="evidence" value="ECO:0007669"/>
    <property type="project" value="UniProtKB-KW"/>
</dbReference>
<evidence type="ECO:0000256" key="2">
    <source>
        <dbReference type="ARBA" id="ARBA00023002"/>
    </source>
</evidence>
<comment type="similarity">
    <text evidence="1">Belongs to the Gfo/Idh/MocA family.</text>
</comment>
<dbReference type="SUPFAM" id="SSF55347">
    <property type="entry name" value="Glyceraldehyde-3-phosphate dehydrogenase-like, C-terminal domain"/>
    <property type="match status" value="1"/>
</dbReference>
<dbReference type="InterPro" id="IPR050984">
    <property type="entry name" value="Gfo/Idh/MocA_domain"/>
</dbReference>
<evidence type="ECO:0000259" key="4">
    <source>
        <dbReference type="Pfam" id="PF22725"/>
    </source>
</evidence>
<dbReference type="EMBL" id="CP000360">
    <property type="protein sequence ID" value="ABF42653.1"/>
    <property type="molecule type" value="Genomic_DNA"/>
</dbReference>
<gene>
    <name evidence="5" type="ordered locus">Acid345_3652</name>
</gene>
<dbReference type="Pfam" id="PF01408">
    <property type="entry name" value="GFO_IDH_MocA"/>
    <property type="match status" value="1"/>
</dbReference>
<feature type="domain" description="GFO/IDH/MocA-like oxidoreductase" evidence="4">
    <location>
        <begin position="135"/>
        <end position="253"/>
    </location>
</feature>
<accession>Q1IKE7</accession>
<dbReference type="KEGG" id="aba:Acid345_3652"/>
<dbReference type="OrthoDB" id="9815825at2"/>
<dbReference type="InterPro" id="IPR000683">
    <property type="entry name" value="Gfo/Idh/MocA-like_OxRdtase_N"/>
</dbReference>
<dbReference type="InterPro" id="IPR036291">
    <property type="entry name" value="NAD(P)-bd_dom_sf"/>
</dbReference>
<proteinExistence type="inferred from homology"/>
<name>Q1IKE7_KORVE</name>
<dbReference type="InterPro" id="IPR055170">
    <property type="entry name" value="GFO_IDH_MocA-like_dom"/>
</dbReference>
<dbReference type="SUPFAM" id="SSF51735">
    <property type="entry name" value="NAD(P)-binding Rossmann-fold domains"/>
    <property type="match status" value="1"/>
</dbReference>
<dbReference type="Gene3D" id="3.30.360.10">
    <property type="entry name" value="Dihydrodipicolinate Reductase, domain 2"/>
    <property type="match status" value="1"/>
</dbReference>
<dbReference type="Proteomes" id="UP000002432">
    <property type="component" value="Chromosome"/>
</dbReference>
<reference evidence="5 6" key="1">
    <citation type="journal article" date="2009" name="Appl. Environ. Microbiol.">
        <title>Three genomes from the phylum Acidobacteria provide insight into the lifestyles of these microorganisms in soils.</title>
        <authorList>
            <person name="Ward N.L."/>
            <person name="Challacombe J.F."/>
            <person name="Janssen P.H."/>
            <person name="Henrissat B."/>
            <person name="Coutinho P.M."/>
            <person name="Wu M."/>
            <person name="Xie G."/>
            <person name="Haft D.H."/>
            <person name="Sait M."/>
            <person name="Badger J."/>
            <person name="Barabote R.D."/>
            <person name="Bradley B."/>
            <person name="Brettin T.S."/>
            <person name="Brinkac L.M."/>
            <person name="Bruce D."/>
            <person name="Creasy T."/>
            <person name="Daugherty S.C."/>
            <person name="Davidsen T.M."/>
            <person name="DeBoy R.T."/>
            <person name="Detter J.C."/>
            <person name="Dodson R.J."/>
            <person name="Durkin A.S."/>
            <person name="Ganapathy A."/>
            <person name="Gwinn-Giglio M."/>
            <person name="Han C.S."/>
            <person name="Khouri H."/>
            <person name="Kiss H."/>
            <person name="Kothari S.P."/>
            <person name="Madupu R."/>
            <person name="Nelson K.E."/>
            <person name="Nelson W.C."/>
            <person name="Paulsen I."/>
            <person name="Penn K."/>
            <person name="Ren Q."/>
            <person name="Rosovitz M.J."/>
            <person name="Selengut J.D."/>
            <person name="Shrivastava S."/>
            <person name="Sullivan S.A."/>
            <person name="Tapia R."/>
            <person name="Thompson L.S."/>
            <person name="Watkins K.L."/>
            <person name="Yang Q."/>
            <person name="Yu C."/>
            <person name="Zafar N."/>
            <person name="Zhou L."/>
            <person name="Kuske C.R."/>
        </authorList>
    </citation>
    <scope>NUCLEOTIDE SEQUENCE [LARGE SCALE GENOMIC DNA]</scope>
    <source>
        <strain evidence="5 6">Ellin345</strain>
    </source>
</reference>
<sequence length="337" mass="36557">MPTSKVRFGIVGFGLHAVKRLMPAFGIAEHSEVVALSRRDAARARASAEQFGIANAFASVEELAHCAEVDAVFIASPDALHLHDTLVCLRAGKPVLCEKPMAMNAMEAEQMVGAAKSAALPLGVAQVFRFEDSTRRLRERVRNGNIGRPVLARTEFCYPGIDSARTWITDPTLATGGPIADVGVHCIDALRFILGDEVTAVSCTAVKDELSEPVECAGVVTLEFMRKTLATVSVSTRAQYRTFIEITGETGVLTAFDALNVERPLTIEYRPHADPRQVEREEVSNQLAYARQLDAFAATVRGESAFPAPGSEGQRNQQILDAAYASWRSGQRQVLQS</sequence>
<dbReference type="AlphaFoldDB" id="Q1IKE7"/>
<organism evidence="5 6">
    <name type="scientific">Koribacter versatilis (strain Ellin345)</name>
    <dbReference type="NCBI Taxonomy" id="204669"/>
    <lineage>
        <taxon>Bacteria</taxon>
        <taxon>Pseudomonadati</taxon>
        <taxon>Acidobacteriota</taxon>
        <taxon>Terriglobia</taxon>
        <taxon>Terriglobales</taxon>
        <taxon>Candidatus Korobacteraceae</taxon>
        <taxon>Candidatus Korobacter</taxon>
    </lineage>
</organism>
<keyword evidence="2" id="KW-0560">Oxidoreductase</keyword>
<evidence type="ECO:0000313" key="5">
    <source>
        <dbReference type="EMBL" id="ABF42653.1"/>
    </source>
</evidence>
<dbReference type="eggNOG" id="COG0673">
    <property type="taxonomic scope" value="Bacteria"/>
</dbReference>
<dbReference type="RefSeq" id="WP_011524452.1">
    <property type="nucleotide sequence ID" value="NC_008009.1"/>
</dbReference>
<dbReference type="Pfam" id="PF22725">
    <property type="entry name" value="GFO_IDH_MocA_C3"/>
    <property type="match status" value="1"/>
</dbReference>
<keyword evidence="6" id="KW-1185">Reference proteome</keyword>
<dbReference type="HOGENOM" id="CLU_023194_5_0_0"/>